<evidence type="ECO:0000256" key="1">
    <source>
        <dbReference type="SAM" id="MobiDB-lite"/>
    </source>
</evidence>
<name>A0ABP1FVU6_9CHLO</name>
<feature type="region of interest" description="Disordered" evidence="1">
    <location>
        <begin position="1"/>
        <end position="72"/>
    </location>
</feature>
<gene>
    <name evidence="2" type="primary">g5724</name>
    <name evidence="2" type="ORF">VP750_LOCUS4903</name>
</gene>
<proteinExistence type="predicted"/>
<feature type="compositionally biased region" description="Low complexity" evidence="1">
    <location>
        <begin position="37"/>
        <end position="47"/>
    </location>
</feature>
<evidence type="ECO:0000313" key="3">
    <source>
        <dbReference type="Proteomes" id="UP001497392"/>
    </source>
</evidence>
<keyword evidence="3" id="KW-1185">Reference proteome</keyword>
<protein>
    <submittedName>
        <fullName evidence="2">G5724 protein</fullName>
    </submittedName>
</protein>
<organism evidence="2 3">
    <name type="scientific">Coccomyxa viridis</name>
    <dbReference type="NCBI Taxonomy" id="1274662"/>
    <lineage>
        <taxon>Eukaryota</taxon>
        <taxon>Viridiplantae</taxon>
        <taxon>Chlorophyta</taxon>
        <taxon>core chlorophytes</taxon>
        <taxon>Trebouxiophyceae</taxon>
        <taxon>Trebouxiophyceae incertae sedis</taxon>
        <taxon>Coccomyxaceae</taxon>
        <taxon>Coccomyxa</taxon>
    </lineage>
</organism>
<comment type="caution">
    <text evidence="2">The sequence shown here is derived from an EMBL/GenBank/DDBJ whole genome shotgun (WGS) entry which is preliminary data.</text>
</comment>
<dbReference type="Gene3D" id="1.10.287.2250">
    <property type="match status" value="1"/>
</dbReference>
<dbReference type="EMBL" id="CAXHTA020000008">
    <property type="protein sequence ID" value="CAL5223244.1"/>
    <property type="molecule type" value="Genomic_DNA"/>
</dbReference>
<dbReference type="Proteomes" id="UP001497392">
    <property type="component" value="Unassembled WGS sequence"/>
</dbReference>
<accession>A0ABP1FVU6</accession>
<evidence type="ECO:0000313" key="2">
    <source>
        <dbReference type="EMBL" id="CAL5223244.1"/>
    </source>
</evidence>
<sequence>MKRALDGSVWNADGAEQYGSSLGTNPLPAPQVAPFKASRAARSAAAAQLDKPRASNQQVPAKRARASTPACSTDVEADKMWLQSSGAQAAAKKPEAKAPRPLQLLLQEDKGLLAAAERIIAGRKLHDAAKDDVHAAYRVWRNRNPKRYPDKRKIEKKLKIFEQNARDLRDYDAKYPNKLTRVGLNLLADVILYSELMAPHNVPRRKYKGGLPFSRPPPNMAA</sequence>
<reference evidence="2 3" key="1">
    <citation type="submission" date="2024-06" db="EMBL/GenBank/DDBJ databases">
        <authorList>
            <person name="Kraege A."/>
            <person name="Thomma B."/>
        </authorList>
    </citation>
    <scope>NUCLEOTIDE SEQUENCE [LARGE SCALE GENOMIC DNA]</scope>
</reference>